<feature type="transmembrane region" description="Helical" evidence="1">
    <location>
        <begin position="469"/>
        <end position="489"/>
    </location>
</feature>
<dbReference type="PANTHER" id="PTHR43081:SF1">
    <property type="entry name" value="ADENYLATE CYCLASE, TERMINAL-DIFFERENTIATION SPECIFIC"/>
    <property type="match status" value="1"/>
</dbReference>
<feature type="transmembrane region" description="Helical" evidence="1">
    <location>
        <begin position="20"/>
        <end position="37"/>
    </location>
</feature>
<dbReference type="SMART" id="SM01080">
    <property type="entry name" value="CHASE2"/>
    <property type="match status" value="1"/>
</dbReference>
<keyword evidence="1" id="KW-0812">Transmembrane</keyword>
<dbReference type="InterPro" id="IPR001054">
    <property type="entry name" value="A/G_cyclase"/>
</dbReference>
<evidence type="ECO:0000313" key="3">
    <source>
        <dbReference type="EMBL" id="PCI73995.1"/>
    </source>
</evidence>
<organism evidence="3 4">
    <name type="scientific">SAR86 cluster bacterium</name>
    <dbReference type="NCBI Taxonomy" id="2030880"/>
    <lineage>
        <taxon>Bacteria</taxon>
        <taxon>Pseudomonadati</taxon>
        <taxon>Pseudomonadota</taxon>
        <taxon>Gammaproteobacteria</taxon>
        <taxon>SAR86 cluster</taxon>
    </lineage>
</organism>
<dbReference type="InterPro" id="IPR029787">
    <property type="entry name" value="Nucleotide_cyclase"/>
</dbReference>
<reference evidence="4" key="1">
    <citation type="submission" date="2017-08" db="EMBL/GenBank/DDBJ databases">
        <title>A dynamic microbial community with high functional redundancy inhabits the cold, oxic subseafloor aquifer.</title>
        <authorList>
            <person name="Tully B.J."/>
            <person name="Wheat C.G."/>
            <person name="Glazer B.T."/>
            <person name="Huber J.A."/>
        </authorList>
    </citation>
    <scope>NUCLEOTIDE SEQUENCE [LARGE SCALE GENOMIC DNA]</scope>
</reference>
<name>A0A2A4WVZ2_9GAMM</name>
<dbReference type="GO" id="GO:0035556">
    <property type="term" value="P:intracellular signal transduction"/>
    <property type="evidence" value="ECO:0007669"/>
    <property type="project" value="InterPro"/>
</dbReference>
<dbReference type="SMART" id="SM00044">
    <property type="entry name" value="CYCc"/>
    <property type="match status" value="1"/>
</dbReference>
<dbReference type="Gene3D" id="3.30.70.1230">
    <property type="entry name" value="Nucleotide cyclase"/>
    <property type="match status" value="1"/>
</dbReference>
<sequence>MNLSTWLQPIRRFVSEGKRLPIYLGIFSTCFVLWLQLNPPTVIASIIERLEFLVYDQRLSIMPKHVKSPDNRIVIVDLDERSLQAEGQYPWNRIKVGQLTEKLRDNGVLVVGFDITFPEPDRNIRDLLQTVDLSQFDPGFNETLAQIEPRINADQYFARAMQSGIDVVLAINFTTQSTAAYNELPESLVDIGAELAEDVTVSDMTGYTGNIEVLQSAAYGNGSMNQVPDSDGVVRRVPLLIRYGSELFPTLSLEMVRVYNFAESYELITEDYDGLKVVRGVGVGVGAGRFEIPTDGFAKVTVPYIGPSSEFDDSSFPYISATDVLRDTLSEEEKSQLQNSLVLVGTSAPGLGDIRAMPLDIVYPGVEVHANMLNALLDSVATVEVESGDASTESAFSGFTPPTNIYFPYRPDWTGGALFVGLTALGLLMSMIFPLMGAASMAVTGAVLVTGTVWGNFQMWDIYKLDFPLVLILILILLVTMTNLIYGFLSESQTRKTIKGMFDQYVPPAHIDSMLDDPDNYSFEGESKDLSVLFCDIRNFTTISEALSATELKKLMNDFFTPITKIIFDNNGTIDKYVGDMVMAFWGAPLEDLNHRENAIRAALIMLEKVDELRPVFLERGYPEIAIGIGVNSGMMNVGDMGSVYRRSYTVLGDAVNLSSRLEGLTKFYGIKLLVGEAAIKDLDGFLFRLIDRVKVKGKIKAVDCYEPICVLNKADAELQERVSEYHKALDCYFAQDWPGAESILKALQQGEPDTLLYKVYLERIETLKEEVLPKDWDGSFTHTSK</sequence>
<dbReference type="GO" id="GO:0006171">
    <property type="term" value="P:cAMP biosynthetic process"/>
    <property type="evidence" value="ECO:0007669"/>
    <property type="project" value="TreeGrafter"/>
</dbReference>
<accession>A0A2A4WVZ2</accession>
<evidence type="ECO:0000256" key="1">
    <source>
        <dbReference type="SAM" id="Phobius"/>
    </source>
</evidence>
<comment type="caution">
    <text evidence="3">The sequence shown here is derived from an EMBL/GenBank/DDBJ whole genome shotgun (WGS) entry which is preliminary data.</text>
</comment>
<dbReference type="PROSITE" id="PS50125">
    <property type="entry name" value="GUANYLATE_CYCLASE_2"/>
    <property type="match status" value="1"/>
</dbReference>
<dbReference type="CDD" id="cd07302">
    <property type="entry name" value="CHD"/>
    <property type="match status" value="1"/>
</dbReference>
<evidence type="ECO:0000259" key="2">
    <source>
        <dbReference type="PROSITE" id="PS50125"/>
    </source>
</evidence>
<dbReference type="InterPro" id="IPR007890">
    <property type="entry name" value="CHASE2"/>
</dbReference>
<dbReference type="Proteomes" id="UP000218767">
    <property type="component" value="Unassembled WGS sequence"/>
</dbReference>
<dbReference type="Pfam" id="PF05226">
    <property type="entry name" value="CHASE2"/>
    <property type="match status" value="1"/>
</dbReference>
<protein>
    <submittedName>
        <fullName evidence="3">Adenylate/guanylate cyclase domain-containing protein</fullName>
    </submittedName>
</protein>
<gene>
    <name evidence="3" type="ORF">COB20_15590</name>
</gene>
<keyword evidence="1" id="KW-1133">Transmembrane helix</keyword>
<dbReference type="EMBL" id="NVUL01000109">
    <property type="protein sequence ID" value="PCI73995.1"/>
    <property type="molecule type" value="Genomic_DNA"/>
</dbReference>
<dbReference type="Pfam" id="PF00211">
    <property type="entry name" value="Guanylate_cyc"/>
    <property type="match status" value="1"/>
</dbReference>
<feature type="domain" description="Guanylate cyclase" evidence="2">
    <location>
        <begin position="531"/>
        <end position="663"/>
    </location>
</feature>
<feature type="transmembrane region" description="Helical" evidence="1">
    <location>
        <begin position="439"/>
        <end position="457"/>
    </location>
</feature>
<dbReference type="GO" id="GO:0004016">
    <property type="term" value="F:adenylate cyclase activity"/>
    <property type="evidence" value="ECO:0007669"/>
    <property type="project" value="UniProtKB-ARBA"/>
</dbReference>
<evidence type="ECO:0000313" key="4">
    <source>
        <dbReference type="Proteomes" id="UP000218767"/>
    </source>
</evidence>
<dbReference type="InterPro" id="IPR050697">
    <property type="entry name" value="Adenylyl/Guanylyl_Cyclase_3/4"/>
</dbReference>
<dbReference type="SUPFAM" id="SSF55073">
    <property type="entry name" value="Nucleotide cyclase"/>
    <property type="match status" value="1"/>
</dbReference>
<keyword evidence="1" id="KW-0472">Membrane</keyword>
<proteinExistence type="predicted"/>
<dbReference type="PANTHER" id="PTHR43081">
    <property type="entry name" value="ADENYLATE CYCLASE, TERMINAL-DIFFERENTIATION SPECIFIC-RELATED"/>
    <property type="match status" value="1"/>
</dbReference>
<dbReference type="AlphaFoldDB" id="A0A2A4WVZ2"/>